<protein>
    <recommendedName>
        <fullName evidence="5">Aminoglycoside phosphotransferase</fullName>
    </recommendedName>
</protein>
<proteinExistence type="predicted"/>
<organism evidence="1 3">
    <name type="scientific">Halanaerobium saccharolyticum</name>
    <dbReference type="NCBI Taxonomy" id="43595"/>
    <lineage>
        <taxon>Bacteria</taxon>
        <taxon>Bacillati</taxon>
        <taxon>Bacillota</taxon>
        <taxon>Clostridia</taxon>
        <taxon>Halanaerobiales</taxon>
        <taxon>Halanaerobiaceae</taxon>
        <taxon>Halanaerobium</taxon>
    </lineage>
</organism>
<comment type="caution">
    <text evidence="1">The sequence shown here is derived from an EMBL/GenBank/DDBJ whole genome shotgun (WGS) entry which is preliminary data.</text>
</comment>
<dbReference type="EMBL" id="SNXX01000032">
    <property type="protein sequence ID" value="TDP88762.1"/>
    <property type="molecule type" value="Genomic_DNA"/>
</dbReference>
<accession>A0A2T5RFM3</accession>
<evidence type="ECO:0000313" key="2">
    <source>
        <dbReference type="EMBL" id="TDP88762.1"/>
    </source>
</evidence>
<evidence type="ECO:0000313" key="3">
    <source>
        <dbReference type="Proteomes" id="UP000244089"/>
    </source>
</evidence>
<reference evidence="1 3" key="1">
    <citation type="submission" date="2018-04" db="EMBL/GenBank/DDBJ databases">
        <title>Subsurface microbial communities from deep shales in Ohio and West Virginia, USA.</title>
        <authorList>
            <person name="Wrighton K."/>
        </authorList>
    </citation>
    <scope>NUCLEOTIDE SEQUENCE [LARGE SCALE GENOMIC DNA]</scope>
    <source>
        <strain evidence="2 4">MSL 7</strain>
        <strain evidence="1 3">WC1</strain>
    </source>
</reference>
<dbReference type="AlphaFoldDB" id="A0A2T5RFM3"/>
<dbReference type="RefSeq" id="WP_243734053.1">
    <property type="nucleotide sequence ID" value="NZ_QAXS01000050.1"/>
</dbReference>
<dbReference type="Proteomes" id="UP000244089">
    <property type="component" value="Unassembled WGS sequence"/>
</dbReference>
<dbReference type="Proteomes" id="UP000295176">
    <property type="component" value="Unassembled WGS sequence"/>
</dbReference>
<evidence type="ECO:0000313" key="1">
    <source>
        <dbReference type="EMBL" id="PTV93138.1"/>
    </source>
</evidence>
<dbReference type="EMBL" id="QAXS01000050">
    <property type="protein sequence ID" value="PTV93138.1"/>
    <property type="molecule type" value="Genomic_DNA"/>
</dbReference>
<name>A0A2T5RFM3_9FIRM</name>
<evidence type="ECO:0000313" key="4">
    <source>
        <dbReference type="Proteomes" id="UP000295176"/>
    </source>
</evidence>
<gene>
    <name evidence="2" type="ORF">C7957_13212</name>
    <name evidence="1" type="ORF">C8C76_1508</name>
</gene>
<sequence length="67" mass="7994">MSFKDQLTMDLKKYIRDRDFMVKTGISRRAELNFLAQGEYNINYLIEDEDEKYVLRVNLGSQINLDD</sequence>
<evidence type="ECO:0008006" key="5">
    <source>
        <dbReference type="Google" id="ProtNLM"/>
    </source>
</evidence>